<evidence type="ECO:0000256" key="5">
    <source>
        <dbReference type="ARBA" id="ARBA00022692"/>
    </source>
</evidence>
<dbReference type="Pfam" id="PF07715">
    <property type="entry name" value="Plug"/>
    <property type="match status" value="1"/>
</dbReference>
<evidence type="ECO:0000256" key="11">
    <source>
        <dbReference type="PROSITE-ProRule" id="PRU01360"/>
    </source>
</evidence>
<evidence type="ECO:0000313" key="17">
    <source>
        <dbReference type="EMBL" id="MEF7615666.1"/>
    </source>
</evidence>
<dbReference type="InterPro" id="IPR036942">
    <property type="entry name" value="Beta-barrel_TonB_sf"/>
</dbReference>
<feature type="domain" description="TonB-dependent receptor plug" evidence="16">
    <location>
        <begin position="59"/>
        <end position="169"/>
    </location>
</feature>
<evidence type="ECO:0000256" key="3">
    <source>
        <dbReference type="ARBA" id="ARBA00022448"/>
    </source>
</evidence>
<gene>
    <name evidence="17" type="ORF">V4F39_17255</name>
</gene>
<dbReference type="PROSITE" id="PS52016">
    <property type="entry name" value="TONB_DEPENDENT_REC_3"/>
    <property type="match status" value="1"/>
</dbReference>
<dbReference type="Gene3D" id="2.40.170.20">
    <property type="entry name" value="TonB-dependent receptor, beta-barrel domain"/>
    <property type="match status" value="1"/>
</dbReference>
<evidence type="ECO:0000256" key="9">
    <source>
        <dbReference type="ARBA" id="ARBA00023170"/>
    </source>
</evidence>
<name>A0AAW9QE87_9BURK</name>
<comment type="subcellular location">
    <subcellularLocation>
        <location evidence="1 11">Cell outer membrane</location>
        <topology evidence="1 11">Multi-pass membrane protein</topology>
    </subcellularLocation>
</comment>
<feature type="short sequence motif" description="TonB box" evidence="12">
    <location>
        <begin position="46"/>
        <end position="52"/>
    </location>
</feature>
<protein>
    <submittedName>
        <fullName evidence="17">TonB-dependent receptor</fullName>
    </submittedName>
</protein>
<proteinExistence type="inferred from homology"/>
<dbReference type="InterPro" id="IPR039426">
    <property type="entry name" value="TonB-dep_rcpt-like"/>
</dbReference>
<evidence type="ECO:0000259" key="15">
    <source>
        <dbReference type="Pfam" id="PF00593"/>
    </source>
</evidence>
<dbReference type="InterPro" id="IPR037066">
    <property type="entry name" value="Plug_dom_sf"/>
</dbReference>
<dbReference type="GO" id="GO:0015344">
    <property type="term" value="F:siderophore uptake transmembrane transporter activity"/>
    <property type="evidence" value="ECO:0007669"/>
    <property type="project" value="TreeGrafter"/>
</dbReference>
<dbReference type="GO" id="GO:0009279">
    <property type="term" value="C:cell outer membrane"/>
    <property type="evidence" value="ECO:0007669"/>
    <property type="project" value="UniProtKB-SubCell"/>
</dbReference>
<evidence type="ECO:0000256" key="4">
    <source>
        <dbReference type="ARBA" id="ARBA00022452"/>
    </source>
</evidence>
<accession>A0AAW9QE87</accession>
<dbReference type="CDD" id="cd01347">
    <property type="entry name" value="ligand_gated_channel"/>
    <property type="match status" value="1"/>
</dbReference>
<comment type="similarity">
    <text evidence="2 11 13">Belongs to the TonB-dependent receptor family.</text>
</comment>
<evidence type="ECO:0000256" key="7">
    <source>
        <dbReference type="ARBA" id="ARBA00023077"/>
    </source>
</evidence>
<keyword evidence="9 17" id="KW-0675">Receptor</keyword>
<keyword evidence="6 14" id="KW-0732">Signal</keyword>
<evidence type="ECO:0000256" key="2">
    <source>
        <dbReference type="ARBA" id="ARBA00009810"/>
    </source>
</evidence>
<organism evidence="17 18">
    <name type="scientific">Aquincola agrisoli</name>
    <dbReference type="NCBI Taxonomy" id="3119538"/>
    <lineage>
        <taxon>Bacteria</taxon>
        <taxon>Pseudomonadati</taxon>
        <taxon>Pseudomonadota</taxon>
        <taxon>Betaproteobacteria</taxon>
        <taxon>Burkholderiales</taxon>
        <taxon>Sphaerotilaceae</taxon>
        <taxon>Aquincola</taxon>
    </lineage>
</organism>
<keyword evidence="4 11" id="KW-1134">Transmembrane beta strand</keyword>
<dbReference type="Pfam" id="PF00593">
    <property type="entry name" value="TonB_dep_Rec_b-barrel"/>
    <property type="match status" value="1"/>
</dbReference>
<sequence>MSVLRAAARRARRRPAPCALPLSQGALAIAIAALLPSPAAAQAVESVVVTGTRSPERAFDVAASIDTVDSDTLRSQQWRVNLSESVARVPGLVVSNRQNYAQDLQVSSRGFGARATFGVRGVRLIQDGIPLTMPDGQGQTALLDLDGAQSIEVLRGPFAALYGNASGGVIHVIGDDAPRSPMVEGSVMGGSDGTWRTGVRFGVASGSFGATGNVSRFETDGWRDHSAARRDLANARLRLGLSGGGSVVVIANLLDQPDTQDPLGLTAAQLKDDPRQAGTNAVAQNTRKSIKHQQGGVVWRQPQVAGGALEASVYGGQRQLTQHLGLPVANQGPTSSGGVVDLDREFAGTGLQWRYTGERHTLTVGIAYDRMREHRQGFVNNAGVTGDPRRNEIDTVSNFDQFAIANWRIAPGWKLSGGLRHSVVRFKSDDRFITAQNPDDSGSARYARTSPVLGVLHEVSPDLHLFASLGRGFETPTFAELAYRPGGEPGLNFDLSAATSRNYEAGLKARLGNAVSATAVLFRADTRNELVSAGSSGGRTIYANAGKTKREGVELSLDASLPHGFNATMAYTQTLATYRDLVTPAGVDLSGKRIPGVPRHVLFAELGWKHAGSGFSGATEVRAASRLIANDTNTASAAGYVIANLRGGFEQKVGSWQFSQFARIDNLFDVAYVGSVIVNESNQRFYEPAPGRTWAVGATASYRF</sequence>
<evidence type="ECO:0000256" key="13">
    <source>
        <dbReference type="RuleBase" id="RU003357"/>
    </source>
</evidence>
<dbReference type="InterPro" id="IPR000531">
    <property type="entry name" value="Beta-barrel_TonB"/>
</dbReference>
<dbReference type="Proteomes" id="UP001336250">
    <property type="component" value="Unassembled WGS sequence"/>
</dbReference>
<dbReference type="SUPFAM" id="SSF56935">
    <property type="entry name" value="Porins"/>
    <property type="match status" value="1"/>
</dbReference>
<reference evidence="17 18" key="1">
    <citation type="submission" date="2024-02" db="EMBL/GenBank/DDBJ databases">
        <title>Genome sequence of Aquincola sp. MAHUQ-54.</title>
        <authorList>
            <person name="Huq M.A."/>
        </authorList>
    </citation>
    <scope>NUCLEOTIDE SEQUENCE [LARGE SCALE GENOMIC DNA]</scope>
    <source>
        <strain evidence="17 18">MAHUQ-54</strain>
    </source>
</reference>
<evidence type="ECO:0000259" key="16">
    <source>
        <dbReference type="Pfam" id="PF07715"/>
    </source>
</evidence>
<dbReference type="PANTHER" id="PTHR30069">
    <property type="entry name" value="TONB-DEPENDENT OUTER MEMBRANE RECEPTOR"/>
    <property type="match status" value="1"/>
</dbReference>
<keyword evidence="7 12" id="KW-0798">TonB box</keyword>
<feature type="chain" id="PRO_5043578217" evidence="14">
    <location>
        <begin position="42"/>
        <end position="704"/>
    </location>
</feature>
<evidence type="ECO:0000256" key="12">
    <source>
        <dbReference type="PROSITE-ProRule" id="PRU10143"/>
    </source>
</evidence>
<evidence type="ECO:0000256" key="8">
    <source>
        <dbReference type="ARBA" id="ARBA00023136"/>
    </source>
</evidence>
<feature type="domain" description="TonB-dependent receptor-like beta-barrel" evidence="15">
    <location>
        <begin position="283"/>
        <end position="667"/>
    </location>
</feature>
<dbReference type="Gene3D" id="2.170.130.10">
    <property type="entry name" value="TonB-dependent receptor, plug domain"/>
    <property type="match status" value="1"/>
</dbReference>
<comment type="caution">
    <text evidence="17">The sequence shown here is derived from an EMBL/GenBank/DDBJ whole genome shotgun (WGS) entry which is preliminary data.</text>
</comment>
<dbReference type="EMBL" id="JAZIBG010000036">
    <property type="protein sequence ID" value="MEF7615666.1"/>
    <property type="molecule type" value="Genomic_DNA"/>
</dbReference>
<keyword evidence="8 11" id="KW-0472">Membrane</keyword>
<evidence type="ECO:0000256" key="10">
    <source>
        <dbReference type="ARBA" id="ARBA00023237"/>
    </source>
</evidence>
<evidence type="ECO:0000256" key="1">
    <source>
        <dbReference type="ARBA" id="ARBA00004571"/>
    </source>
</evidence>
<dbReference type="InterPro" id="IPR010916">
    <property type="entry name" value="TonB_box_CS"/>
</dbReference>
<dbReference type="GO" id="GO:0044718">
    <property type="term" value="P:siderophore transmembrane transport"/>
    <property type="evidence" value="ECO:0007669"/>
    <property type="project" value="TreeGrafter"/>
</dbReference>
<dbReference type="PROSITE" id="PS00430">
    <property type="entry name" value="TONB_DEPENDENT_REC_1"/>
    <property type="match status" value="1"/>
</dbReference>
<feature type="signal peptide" evidence="14">
    <location>
        <begin position="1"/>
        <end position="41"/>
    </location>
</feature>
<keyword evidence="18" id="KW-1185">Reference proteome</keyword>
<keyword evidence="3 11" id="KW-0813">Transport</keyword>
<evidence type="ECO:0000256" key="6">
    <source>
        <dbReference type="ARBA" id="ARBA00022729"/>
    </source>
</evidence>
<keyword evidence="5 11" id="KW-0812">Transmembrane</keyword>
<evidence type="ECO:0000313" key="18">
    <source>
        <dbReference type="Proteomes" id="UP001336250"/>
    </source>
</evidence>
<keyword evidence="10 11" id="KW-0998">Cell outer membrane</keyword>
<dbReference type="PANTHER" id="PTHR30069:SF28">
    <property type="entry name" value="TONB-DEPENDENT RECEPTOR YNCD-RELATED"/>
    <property type="match status" value="1"/>
</dbReference>
<evidence type="ECO:0000256" key="14">
    <source>
        <dbReference type="SAM" id="SignalP"/>
    </source>
</evidence>
<dbReference type="InterPro" id="IPR012910">
    <property type="entry name" value="Plug_dom"/>
</dbReference>
<dbReference type="RefSeq" id="WP_332290971.1">
    <property type="nucleotide sequence ID" value="NZ_JAZIBG010000036.1"/>
</dbReference>
<dbReference type="AlphaFoldDB" id="A0AAW9QE87"/>